<evidence type="ECO:0000313" key="1">
    <source>
        <dbReference type="EMBL" id="RZV10506.1"/>
    </source>
</evidence>
<reference evidence="1 2" key="1">
    <citation type="submission" date="2019-02" db="EMBL/GenBank/DDBJ databases">
        <title>Genomic Encyclopedia of Archaeal and Bacterial Type Strains, Phase II (KMG-II): from individual species to whole genera.</title>
        <authorList>
            <person name="Goeker M."/>
        </authorList>
    </citation>
    <scope>NUCLEOTIDE SEQUENCE [LARGE SCALE GENOMIC DNA]</scope>
    <source>
        <strain evidence="1 2">DSM 18328</strain>
    </source>
</reference>
<accession>A0A482Y7I4</accession>
<dbReference type="AlphaFoldDB" id="A0A482Y7I4"/>
<proteinExistence type="predicted"/>
<dbReference type="RefSeq" id="WP_130500011.1">
    <property type="nucleotide sequence ID" value="NZ_SHMP01000004.1"/>
</dbReference>
<organism evidence="1 2">
    <name type="scientific">Natrinema hispanicum</name>
    <dbReference type="NCBI Taxonomy" id="392421"/>
    <lineage>
        <taxon>Archaea</taxon>
        <taxon>Methanobacteriati</taxon>
        <taxon>Methanobacteriota</taxon>
        <taxon>Stenosarchaea group</taxon>
        <taxon>Halobacteria</taxon>
        <taxon>Halobacteriales</taxon>
        <taxon>Natrialbaceae</taxon>
        <taxon>Natrinema</taxon>
    </lineage>
</organism>
<comment type="caution">
    <text evidence="1">The sequence shown here is derived from an EMBL/GenBank/DDBJ whole genome shotgun (WGS) entry which is preliminary data.</text>
</comment>
<sequence length="164" mass="19090">MNTIRPPDNNEYTQADFQIDDLEIGVNKFDDRYDCFWHTATGIKLFDEAVTRQFEASDTTDVEPYHREKGLLGDGMTYGQLQEEYSLDELERLKFKLNSFDVTWEEECDPVNEASDLLPNVIVVNSREFDPGPVCNLYEHTEGTRRHEETVAPLLEEVEDYILE</sequence>
<gene>
    <name evidence="1" type="ORF">BDK88_1674</name>
</gene>
<dbReference type="EMBL" id="SHMP01000004">
    <property type="protein sequence ID" value="RZV10506.1"/>
    <property type="molecule type" value="Genomic_DNA"/>
</dbReference>
<evidence type="ECO:0000313" key="2">
    <source>
        <dbReference type="Proteomes" id="UP000291097"/>
    </source>
</evidence>
<name>A0A482Y7I4_9EURY</name>
<dbReference type="Proteomes" id="UP000291097">
    <property type="component" value="Unassembled WGS sequence"/>
</dbReference>
<protein>
    <submittedName>
        <fullName evidence="1">Uncharacterized protein</fullName>
    </submittedName>
</protein>